<keyword evidence="3" id="KW-0749">Sporulation</keyword>
<gene>
    <name evidence="4" type="primary">sspH</name>
    <name evidence="4" type="ORF">SSCH_960001</name>
</gene>
<proteinExistence type="inferred from homology"/>
<dbReference type="AlphaFoldDB" id="A0A0B7MR94"/>
<dbReference type="EMBL" id="CDRZ01000298">
    <property type="protein sequence ID" value="CEO90541.1"/>
    <property type="molecule type" value="Genomic_DNA"/>
</dbReference>
<evidence type="ECO:0000256" key="1">
    <source>
        <dbReference type="ARBA" id="ARBA00004288"/>
    </source>
</evidence>
<dbReference type="InterPro" id="IPR012610">
    <property type="entry name" value="SASP_SspH"/>
</dbReference>
<dbReference type="RefSeq" id="WP_044666284.1">
    <property type="nucleotide sequence ID" value="NZ_CDRZ01000298.1"/>
</dbReference>
<dbReference type="GO" id="GO:0030435">
    <property type="term" value="P:sporulation resulting in formation of a cellular spore"/>
    <property type="evidence" value="ECO:0007669"/>
    <property type="project" value="UniProtKB-KW"/>
</dbReference>
<evidence type="ECO:0000313" key="4">
    <source>
        <dbReference type="EMBL" id="CEO90541.1"/>
    </source>
</evidence>
<accession>A0A0B7MR94</accession>
<keyword evidence="5" id="KW-1185">Reference proteome</keyword>
<dbReference type="Pfam" id="PF08141">
    <property type="entry name" value="SspH"/>
    <property type="match status" value="1"/>
</dbReference>
<evidence type="ECO:0000256" key="2">
    <source>
        <dbReference type="ARBA" id="ARBA00006573"/>
    </source>
</evidence>
<reference evidence="5" key="1">
    <citation type="submission" date="2015-01" db="EMBL/GenBank/DDBJ databases">
        <authorList>
            <person name="Manzoor Shahid"/>
            <person name="Zubair Saima"/>
        </authorList>
    </citation>
    <scope>NUCLEOTIDE SEQUENCE [LARGE SCALE GENOMIC DNA]</scope>
    <source>
        <strain evidence="5">Sp3</strain>
    </source>
</reference>
<name>A0A0B7MR94_9FIRM</name>
<dbReference type="GO" id="GO:0042601">
    <property type="term" value="C:endospore-forming forespore"/>
    <property type="evidence" value="ECO:0007669"/>
    <property type="project" value="InterPro"/>
</dbReference>
<organism evidence="4 5">
    <name type="scientific">Syntrophaceticus schinkii</name>
    <dbReference type="NCBI Taxonomy" id="499207"/>
    <lineage>
        <taxon>Bacteria</taxon>
        <taxon>Bacillati</taxon>
        <taxon>Bacillota</taxon>
        <taxon>Clostridia</taxon>
        <taxon>Thermoanaerobacterales</taxon>
        <taxon>Thermoanaerobacterales Family III. Incertae Sedis</taxon>
        <taxon>Syntrophaceticus</taxon>
    </lineage>
</organism>
<comment type="similarity">
    <text evidence="2">Belongs to the SspH family.</text>
</comment>
<sequence>MDPEKAQKIVESLGVVEVLYNGAPVWIENLDGEDAEVRYLETGDHLLVPVAELVEGGSIGGEGTLEL</sequence>
<evidence type="ECO:0000313" key="5">
    <source>
        <dbReference type="Proteomes" id="UP000046155"/>
    </source>
</evidence>
<dbReference type="GO" id="GO:0030436">
    <property type="term" value="P:asexual sporulation"/>
    <property type="evidence" value="ECO:0007669"/>
    <property type="project" value="InterPro"/>
</dbReference>
<dbReference type="OrthoDB" id="1683648at2"/>
<protein>
    <submittedName>
        <fullName evidence="4">Small, acid-soluble spore protein H</fullName>
    </submittedName>
</protein>
<evidence type="ECO:0000256" key="3">
    <source>
        <dbReference type="ARBA" id="ARBA00022969"/>
    </source>
</evidence>
<dbReference type="Proteomes" id="UP000046155">
    <property type="component" value="Unassembled WGS sequence"/>
</dbReference>
<comment type="subcellular location">
    <subcellularLocation>
        <location evidence="1">Spore core</location>
    </subcellularLocation>
</comment>